<sequence>MFRRATSVAAACAVTAGLAAGCGPSGCTAGRIADAYEVYSPFVLAVLPEVAPKTIPGIAVDLGLFAADALAKYVIDHKVKKGTTWLLVEQTLDGQRKTSVFELRTDRDLKVSVNGAQLRHVDLYVRQRQIRVVVPDGAAATVAVTDAQGGDGVAVRGTVPSDLGGSRDLESGRTFHHSLGESDPPESTTADIRYRKYVASGPDLVNGARAARFTGQGRPTLAACMSTPPTAWKDRIEGWPGGKDSAWCVRTNAGHYGLAVHASKSGVFFGGSQGFDGLSYLLWAQPGLPAAAVSEAKIKKC</sequence>
<organism evidence="3 4">
    <name type="scientific">Actinomadura gamaensis</name>
    <dbReference type="NCBI Taxonomy" id="1763541"/>
    <lineage>
        <taxon>Bacteria</taxon>
        <taxon>Bacillati</taxon>
        <taxon>Actinomycetota</taxon>
        <taxon>Actinomycetes</taxon>
        <taxon>Streptosporangiales</taxon>
        <taxon>Thermomonosporaceae</taxon>
        <taxon>Actinomadura</taxon>
    </lineage>
</organism>
<evidence type="ECO:0000313" key="4">
    <source>
        <dbReference type="Proteomes" id="UP001595872"/>
    </source>
</evidence>
<name>A0ABV9UD49_9ACTN</name>
<dbReference type="RefSeq" id="WP_378265046.1">
    <property type="nucleotide sequence ID" value="NZ_JBHSIT010000020.1"/>
</dbReference>
<proteinExistence type="predicted"/>
<evidence type="ECO:0000256" key="1">
    <source>
        <dbReference type="SAM" id="MobiDB-lite"/>
    </source>
</evidence>
<evidence type="ECO:0000256" key="2">
    <source>
        <dbReference type="SAM" id="SignalP"/>
    </source>
</evidence>
<keyword evidence="4" id="KW-1185">Reference proteome</keyword>
<evidence type="ECO:0008006" key="5">
    <source>
        <dbReference type="Google" id="ProtNLM"/>
    </source>
</evidence>
<feature type="chain" id="PRO_5047185695" description="Secreted protein" evidence="2">
    <location>
        <begin position="20"/>
        <end position="301"/>
    </location>
</feature>
<accession>A0ABV9UD49</accession>
<protein>
    <recommendedName>
        <fullName evidence="5">Secreted protein</fullName>
    </recommendedName>
</protein>
<dbReference type="Proteomes" id="UP001595872">
    <property type="component" value="Unassembled WGS sequence"/>
</dbReference>
<feature type="signal peptide" evidence="2">
    <location>
        <begin position="1"/>
        <end position="19"/>
    </location>
</feature>
<dbReference type="EMBL" id="JBHSIT010000020">
    <property type="protein sequence ID" value="MFC4913789.1"/>
    <property type="molecule type" value="Genomic_DNA"/>
</dbReference>
<keyword evidence="2" id="KW-0732">Signal</keyword>
<gene>
    <name evidence="3" type="ORF">ACFPCY_41345</name>
</gene>
<comment type="caution">
    <text evidence="3">The sequence shown here is derived from an EMBL/GenBank/DDBJ whole genome shotgun (WGS) entry which is preliminary data.</text>
</comment>
<evidence type="ECO:0000313" key="3">
    <source>
        <dbReference type="EMBL" id="MFC4913789.1"/>
    </source>
</evidence>
<feature type="region of interest" description="Disordered" evidence="1">
    <location>
        <begin position="159"/>
        <end position="188"/>
    </location>
</feature>
<dbReference type="PROSITE" id="PS51257">
    <property type="entry name" value="PROKAR_LIPOPROTEIN"/>
    <property type="match status" value="1"/>
</dbReference>
<reference evidence="4" key="1">
    <citation type="journal article" date="2019" name="Int. J. Syst. Evol. Microbiol.">
        <title>The Global Catalogue of Microorganisms (GCM) 10K type strain sequencing project: providing services to taxonomists for standard genome sequencing and annotation.</title>
        <authorList>
            <consortium name="The Broad Institute Genomics Platform"/>
            <consortium name="The Broad Institute Genome Sequencing Center for Infectious Disease"/>
            <person name="Wu L."/>
            <person name="Ma J."/>
        </authorList>
    </citation>
    <scope>NUCLEOTIDE SEQUENCE [LARGE SCALE GENOMIC DNA]</scope>
    <source>
        <strain evidence="4">KLKA75</strain>
    </source>
</reference>